<dbReference type="EMBL" id="CP122979">
    <property type="protein sequence ID" value="WGI36417.1"/>
    <property type="molecule type" value="Genomic_DNA"/>
</dbReference>
<accession>A0ABY8LWB4</accession>
<evidence type="ECO:0000313" key="2">
    <source>
        <dbReference type="EMBL" id="WGI36417.1"/>
    </source>
</evidence>
<organism evidence="2 3">
    <name type="scientific">Mesomycoplasma lagogenitalium</name>
    <dbReference type="NCBI Taxonomy" id="171286"/>
    <lineage>
        <taxon>Bacteria</taxon>
        <taxon>Bacillati</taxon>
        <taxon>Mycoplasmatota</taxon>
        <taxon>Mycoplasmoidales</taxon>
        <taxon>Metamycoplasmataceae</taxon>
        <taxon>Mesomycoplasma</taxon>
    </lineage>
</organism>
<sequence length="168" mass="19869">MKKSNKEINIYKFKIVKYIGILVRNTLIVLTAIIALITLISMICFLTIENADNHRIWFFIAPILAIFVAVIFTSYNFYIFDKAYKTLKENKMYQDSLEVLVSNFFIIKKNPDKLEQKIEKLTAQESDRKFIVYAVTKSLKLRKLNILKLEHENEVESWMSIFDNEENQ</sequence>
<dbReference type="Proteomes" id="UP001179842">
    <property type="component" value="Chromosome"/>
</dbReference>
<keyword evidence="3" id="KW-1185">Reference proteome</keyword>
<keyword evidence="1" id="KW-0812">Transmembrane</keyword>
<evidence type="ECO:0000313" key="3">
    <source>
        <dbReference type="Proteomes" id="UP001179842"/>
    </source>
</evidence>
<feature type="transmembrane region" description="Helical" evidence="1">
    <location>
        <begin position="21"/>
        <end position="48"/>
    </location>
</feature>
<reference evidence="2" key="1">
    <citation type="submission" date="2023-04" db="EMBL/GenBank/DDBJ databases">
        <title>Completed genome of Mycoplasma lagogenitalium type strain 12MS.</title>
        <authorList>
            <person name="Spergser J."/>
        </authorList>
    </citation>
    <scope>NUCLEOTIDE SEQUENCE</scope>
    <source>
        <strain evidence="2">12MS</strain>
    </source>
</reference>
<keyword evidence="1" id="KW-1133">Transmembrane helix</keyword>
<evidence type="ECO:0000256" key="1">
    <source>
        <dbReference type="SAM" id="Phobius"/>
    </source>
</evidence>
<feature type="transmembrane region" description="Helical" evidence="1">
    <location>
        <begin position="54"/>
        <end position="78"/>
    </location>
</feature>
<gene>
    <name evidence="2" type="ORF">QEG99_03025</name>
</gene>
<name>A0ABY8LWB4_9BACT</name>
<proteinExistence type="predicted"/>
<protein>
    <submittedName>
        <fullName evidence="2">Uncharacterized protein</fullName>
    </submittedName>
</protein>
<keyword evidence="1" id="KW-0472">Membrane</keyword>
<dbReference type="RefSeq" id="WP_280101718.1">
    <property type="nucleotide sequence ID" value="NZ_CP122979.1"/>
</dbReference>